<gene>
    <name evidence="1" type="ORF">BU25DRAFT_338381</name>
</gene>
<proteinExistence type="predicted"/>
<reference evidence="1" key="1">
    <citation type="journal article" date="2020" name="Stud. Mycol.">
        <title>101 Dothideomycetes genomes: a test case for predicting lifestyles and emergence of pathogens.</title>
        <authorList>
            <person name="Haridas S."/>
            <person name="Albert R."/>
            <person name="Binder M."/>
            <person name="Bloem J."/>
            <person name="Labutti K."/>
            <person name="Salamov A."/>
            <person name="Andreopoulos B."/>
            <person name="Baker S."/>
            <person name="Barry K."/>
            <person name="Bills G."/>
            <person name="Bluhm B."/>
            <person name="Cannon C."/>
            <person name="Castanera R."/>
            <person name="Culley D."/>
            <person name="Daum C."/>
            <person name="Ezra D."/>
            <person name="Gonzalez J."/>
            <person name="Henrissat B."/>
            <person name="Kuo A."/>
            <person name="Liang C."/>
            <person name="Lipzen A."/>
            <person name="Lutzoni F."/>
            <person name="Magnuson J."/>
            <person name="Mondo S."/>
            <person name="Nolan M."/>
            <person name="Ohm R."/>
            <person name="Pangilinan J."/>
            <person name="Park H.-J."/>
            <person name="Ramirez L."/>
            <person name="Alfaro M."/>
            <person name="Sun H."/>
            <person name="Tritt A."/>
            <person name="Yoshinaga Y."/>
            <person name="Zwiers L.-H."/>
            <person name="Turgeon B."/>
            <person name="Goodwin S."/>
            <person name="Spatafora J."/>
            <person name="Crous P."/>
            <person name="Grigoriev I."/>
        </authorList>
    </citation>
    <scope>NUCLEOTIDE SEQUENCE</scope>
    <source>
        <strain evidence="1">CBS 525.71</strain>
    </source>
</reference>
<keyword evidence="2" id="KW-1185">Reference proteome</keyword>
<comment type="caution">
    <text evidence="1">The sequence shown here is derived from an EMBL/GenBank/DDBJ whole genome shotgun (WGS) entry which is preliminary data.</text>
</comment>
<sequence>MAELKRRTYPTRPSFGDNAPSNALPFPKKANMTVAEILAFLPNSINCADVIYRMISNGGTRKSIHAIVNTHRDLDAEWSANCCGEAMYKTMQKAGYAEWTITRHDLWHNSRKALWNANRLDVGNLRTAPGGPAGTVSFRSLAENVRTMPEGDDALDLTRMVRYCVQNSEDGWRYPKDYEELLDLLGGPTKVGEANTDGAVFRRWENRKPPPPLPKPTRPPQGLELPDGWKKTRRRSSAARTRSNAERRSRTVSPGPGSLVKCRAARDSGNMDPEDAVDIVVMGDSEPDGGYGTPYVREPVSKAEYVPPPPPPPGVAGLSTVLDLAQAFQVEGAGGESDPYSAYAFGGPRRTPPYRYLNQIAQPHPWDISGWAENLRWAFEQRILFAQAFPEAIRWNESLEHMACIERERTQRVWASDELLEQMLEGD</sequence>
<dbReference type="Proteomes" id="UP000799754">
    <property type="component" value="Unassembled WGS sequence"/>
</dbReference>
<name>A0ACB6S4Q5_9PLEO</name>
<protein>
    <submittedName>
        <fullName evidence="1">Uncharacterized protein</fullName>
    </submittedName>
</protein>
<accession>A0ACB6S4Q5</accession>
<evidence type="ECO:0000313" key="1">
    <source>
        <dbReference type="EMBL" id="KAF2629029.1"/>
    </source>
</evidence>
<dbReference type="EMBL" id="MU006711">
    <property type="protein sequence ID" value="KAF2629029.1"/>
    <property type="molecule type" value="Genomic_DNA"/>
</dbReference>
<organism evidence="1 2">
    <name type="scientific">Macroventuria anomochaeta</name>
    <dbReference type="NCBI Taxonomy" id="301207"/>
    <lineage>
        <taxon>Eukaryota</taxon>
        <taxon>Fungi</taxon>
        <taxon>Dikarya</taxon>
        <taxon>Ascomycota</taxon>
        <taxon>Pezizomycotina</taxon>
        <taxon>Dothideomycetes</taxon>
        <taxon>Pleosporomycetidae</taxon>
        <taxon>Pleosporales</taxon>
        <taxon>Pleosporineae</taxon>
        <taxon>Didymellaceae</taxon>
        <taxon>Macroventuria</taxon>
    </lineage>
</organism>
<evidence type="ECO:0000313" key="2">
    <source>
        <dbReference type="Proteomes" id="UP000799754"/>
    </source>
</evidence>